<dbReference type="SMART" id="SM00864">
    <property type="entry name" value="Tubulin"/>
    <property type="match status" value="1"/>
</dbReference>
<keyword evidence="4" id="KW-0963">Cytoplasm</keyword>
<feature type="binding site" evidence="4">
    <location>
        <position position="247"/>
    </location>
    <ligand>
        <name>GTP</name>
        <dbReference type="ChEBI" id="CHEBI:37565"/>
    </ligand>
</feature>
<dbReference type="InterPro" id="IPR000158">
    <property type="entry name" value="Cell_div_FtsZ"/>
</dbReference>
<protein>
    <recommendedName>
        <fullName evidence="4 5">Cell division protein FtsZ</fullName>
    </recommendedName>
</protein>
<dbReference type="GO" id="GO:0005874">
    <property type="term" value="C:microtubule"/>
    <property type="evidence" value="ECO:0007669"/>
    <property type="project" value="InterPro"/>
</dbReference>
<comment type="function">
    <text evidence="4">Essential cell division protein that forms a contractile ring structure (Z ring) at the future cell division site. The regulation of the ring assembly controls the timing and the location of cell division. One of the functions of the FtsZ ring is to recruit other cell division proteins to the septum to produce a new cell wall between the dividing cells. Binds GTP and shows GTPase activity.</text>
</comment>
<dbReference type="GO" id="GO:0032153">
    <property type="term" value="C:cell division site"/>
    <property type="evidence" value="ECO:0007669"/>
    <property type="project" value="UniProtKB-UniRule"/>
</dbReference>
<feature type="binding site" evidence="4">
    <location>
        <position position="203"/>
    </location>
    <ligand>
        <name>GTP</name>
        <dbReference type="ChEBI" id="CHEBI:37565"/>
    </ligand>
</feature>
<keyword evidence="4 9" id="KW-0132">Cell division</keyword>
<dbReference type="Pfam" id="PF12327">
    <property type="entry name" value="FtsZ_C"/>
    <property type="match status" value="1"/>
</dbReference>
<dbReference type="GO" id="GO:0000917">
    <property type="term" value="P:division septum assembly"/>
    <property type="evidence" value="ECO:0007669"/>
    <property type="project" value="UniProtKB-KW"/>
</dbReference>
<dbReference type="SUPFAM" id="SSF52490">
    <property type="entry name" value="Tubulin nucleotide-binding domain-like"/>
    <property type="match status" value="1"/>
</dbReference>
<feature type="region of interest" description="Disordered" evidence="6">
    <location>
        <begin position="26"/>
        <end position="48"/>
    </location>
</feature>
<dbReference type="GO" id="GO:0051258">
    <property type="term" value="P:protein polymerization"/>
    <property type="evidence" value="ECO:0007669"/>
    <property type="project" value="UniProtKB-UniRule"/>
</dbReference>
<dbReference type="SMART" id="SM00865">
    <property type="entry name" value="Tubulin_C"/>
    <property type="match status" value="1"/>
</dbReference>
<comment type="subunit">
    <text evidence="4">Homodimer. Polymerizes to form a dynamic ring structure in a strictly GTP-dependent manner. Interacts directly with several other division proteins.</text>
</comment>
<dbReference type="FunFam" id="3.40.50.1440:FF:000001">
    <property type="entry name" value="Cell division protein FtsZ"/>
    <property type="match status" value="1"/>
</dbReference>
<dbReference type="InterPro" id="IPR036525">
    <property type="entry name" value="Tubulin/FtsZ_GTPase_sf"/>
</dbReference>
<dbReference type="Proteomes" id="UP000236846">
    <property type="component" value="Unassembled WGS sequence"/>
</dbReference>
<evidence type="ECO:0000313" key="9">
    <source>
        <dbReference type="EMBL" id="PIR26480.1"/>
    </source>
</evidence>
<dbReference type="InterPro" id="IPR003008">
    <property type="entry name" value="Tubulin_FtsZ_GTPase"/>
</dbReference>
<dbReference type="HAMAP" id="MF_00909">
    <property type="entry name" value="FtsZ"/>
    <property type="match status" value="1"/>
</dbReference>
<dbReference type="CDD" id="cd02201">
    <property type="entry name" value="FtsZ_type1"/>
    <property type="match status" value="1"/>
</dbReference>
<dbReference type="PANTHER" id="PTHR30314:SF3">
    <property type="entry name" value="MITOCHONDRIAL DIVISION PROTEIN FSZA"/>
    <property type="match status" value="1"/>
</dbReference>
<evidence type="ECO:0000256" key="1">
    <source>
        <dbReference type="ARBA" id="ARBA00009690"/>
    </source>
</evidence>
<dbReference type="EMBL" id="PCXE01000023">
    <property type="protein sequence ID" value="PIR26480.1"/>
    <property type="molecule type" value="Genomic_DNA"/>
</dbReference>
<feature type="binding site" evidence="4">
    <location>
        <begin position="82"/>
        <end position="86"/>
    </location>
    <ligand>
        <name>GTP</name>
        <dbReference type="ChEBI" id="CHEBI:37565"/>
    </ligand>
</feature>
<keyword evidence="4" id="KW-0717">Septation</keyword>
<evidence type="ECO:0000259" key="8">
    <source>
        <dbReference type="SMART" id="SM00865"/>
    </source>
</evidence>
<evidence type="ECO:0000256" key="4">
    <source>
        <dbReference type="HAMAP-Rule" id="MF_00909"/>
    </source>
</evidence>
<comment type="subcellular location">
    <subcellularLocation>
        <location evidence="4">Cytoplasm</location>
    </subcellularLocation>
    <text evidence="4">Assembles at midcell at the inner surface of the cytoplasmic membrane.</text>
</comment>
<dbReference type="GO" id="GO:0007017">
    <property type="term" value="P:microtubule-based process"/>
    <property type="evidence" value="ECO:0007669"/>
    <property type="project" value="InterPro"/>
</dbReference>
<name>A0A2H0PWT1_9BACT</name>
<dbReference type="Pfam" id="PF00091">
    <property type="entry name" value="Tubulin"/>
    <property type="match status" value="1"/>
</dbReference>
<evidence type="ECO:0000256" key="5">
    <source>
        <dbReference type="NCBIfam" id="TIGR00065"/>
    </source>
</evidence>
<feature type="domain" description="Tubulin/FtsZ 2-layer sandwich" evidence="8">
    <location>
        <begin position="267"/>
        <end position="385"/>
    </location>
</feature>
<feature type="region of interest" description="Disordered" evidence="6">
    <location>
        <begin position="401"/>
        <end position="440"/>
    </location>
</feature>
<dbReference type="PANTHER" id="PTHR30314">
    <property type="entry name" value="CELL DIVISION PROTEIN FTSZ-RELATED"/>
    <property type="match status" value="1"/>
</dbReference>
<sequence length="440" mass="48134">MKKKNKMKSSVRGIPRQKTIHLRVNQQSPRAWTKSLQRETQNKASKKREKHAAKQIHELLVSRQQEQLNVFLPKIRIVGIGGAGGNALTRMEGIMKGIETIAFNTDAQDLKMCRASKKVQIGKHLTHGRGAGMNPEIGRQAAEENKEEIAKTLEGSELVFLTCGLGGGTGSGAAPVVAQIARSQGSLCVAIVTMPFSFEGTQRYAIASRAWAMLRDCVDALITVSNDRVFNVISQDTSLKKAFWHIDEILREGVQAVYDIIMKPGLINVDFSDVKTIMQNSGPALLGIGMAKGKDRAHDAANRAIGSPLLDMTMENAHHVLLNISSREGLTMLEVQQAAQTITASIAQDARVIFGATFDHRLGKGDMKITVIATGFGEDSGSVASRALPLGYEQKHIAEISTEESQSHKDMLSEKMKQFEGLEEPAFLRRKKPSEAQRAD</sequence>
<feature type="compositionally biased region" description="Basic and acidic residues" evidence="6">
    <location>
        <begin position="405"/>
        <end position="420"/>
    </location>
</feature>
<dbReference type="InterPro" id="IPR045061">
    <property type="entry name" value="FtsZ/CetZ"/>
</dbReference>
<dbReference type="GO" id="GO:0003924">
    <property type="term" value="F:GTPase activity"/>
    <property type="evidence" value="ECO:0007669"/>
    <property type="project" value="UniProtKB-UniRule"/>
</dbReference>
<proteinExistence type="inferred from homology"/>
<comment type="similarity">
    <text evidence="1 4">Belongs to the FtsZ family.</text>
</comment>
<feature type="compositionally biased region" description="Polar residues" evidence="6">
    <location>
        <begin position="26"/>
        <end position="35"/>
    </location>
</feature>
<dbReference type="InterPro" id="IPR008280">
    <property type="entry name" value="Tub_FtsZ_C"/>
</dbReference>
<reference evidence="9 10" key="1">
    <citation type="submission" date="2017-09" db="EMBL/GenBank/DDBJ databases">
        <title>Depth-based differentiation of microbial function through sediment-hosted aquifers and enrichment of novel symbionts in the deep terrestrial subsurface.</title>
        <authorList>
            <person name="Probst A.J."/>
            <person name="Ladd B."/>
            <person name="Jarett J.K."/>
            <person name="Geller-Mcgrath D.E."/>
            <person name="Sieber C.M."/>
            <person name="Emerson J.B."/>
            <person name="Anantharaman K."/>
            <person name="Thomas B.C."/>
            <person name="Malmstrom R."/>
            <person name="Stieglmeier M."/>
            <person name="Klingl A."/>
            <person name="Woyke T."/>
            <person name="Ryan C.M."/>
            <person name="Banfield J.F."/>
        </authorList>
    </citation>
    <scope>NUCLEOTIDE SEQUENCE [LARGE SCALE GENOMIC DNA]</scope>
    <source>
        <strain evidence="9">CG11_big_fil_rev_8_21_14_0_20_43_10</strain>
    </source>
</reference>
<feature type="binding site" evidence="4">
    <location>
        <begin position="168"/>
        <end position="170"/>
    </location>
    <ligand>
        <name>GTP</name>
        <dbReference type="ChEBI" id="CHEBI:37565"/>
    </ligand>
</feature>
<dbReference type="AlphaFoldDB" id="A0A2H0PWT1"/>
<evidence type="ECO:0000256" key="3">
    <source>
        <dbReference type="ARBA" id="ARBA00023134"/>
    </source>
</evidence>
<evidence type="ECO:0000259" key="7">
    <source>
        <dbReference type="SMART" id="SM00864"/>
    </source>
</evidence>
<evidence type="ECO:0000256" key="2">
    <source>
        <dbReference type="ARBA" id="ARBA00022741"/>
    </source>
</evidence>
<evidence type="ECO:0000313" key="10">
    <source>
        <dbReference type="Proteomes" id="UP000236846"/>
    </source>
</evidence>
<dbReference type="Gene3D" id="3.40.50.1440">
    <property type="entry name" value="Tubulin/FtsZ, GTPase domain"/>
    <property type="match status" value="1"/>
</dbReference>
<feature type="domain" description="Tubulin/FtsZ GTPase" evidence="7">
    <location>
        <begin position="74"/>
        <end position="265"/>
    </location>
</feature>
<dbReference type="PROSITE" id="PS00227">
    <property type="entry name" value="TUBULIN"/>
    <property type="match status" value="1"/>
</dbReference>
<dbReference type="InterPro" id="IPR018316">
    <property type="entry name" value="Tubulin/FtsZ_2-layer-sand-dom"/>
</dbReference>
<dbReference type="PRINTS" id="PR00423">
    <property type="entry name" value="CELLDVISFTSZ"/>
</dbReference>
<dbReference type="GO" id="GO:0043093">
    <property type="term" value="P:FtsZ-dependent cytokinesis"/>
    <property type="evidence" value="ECO:0007669"/>
    <property type="project" value="UniProtKB-UniRule"/>
</dbReference>
<organism evidence="9 10">
    <name type="scientific">Candidatus Brennerbacteria bacterium CG11_big_fil_rev_8_21_14_0_20_43_10</name>
    <dbReference type="NCBI Taxonomy" id="1974523"/>
    <lineage>
        <taxon>Bacteria</taxon>
        <taxon>Candidatus Brenneribacteriota</taxon>
    </lineage>
</organism>
<keyword evidence="2 4" id="KW-0547">Nucleotide-binding</keyword>
<accession>A0A2H0PWT1</accession>
<keyword evidence="4" id="KW-0131">Cell cycle</keyword>
<dbReference type="GO" id="GO:0005525">
    <property type="term" value="F:GTP binding"/>
    <property type="evidence" value="ECO:0007669"/>
    <property type="project" value="UniProtKB-UniRule"/>
</dbReference>
<dbReference type="SUPFAM" id="SSF55307">
    <property type="entry name" value="Tubulin C-terminal domain-like"/>
    <property type="match status" value="1"/>
</dbReference>
<dbReference type="NCBIfam" id="TIGR00065">
    <property type="entry name" value="ftsZ"/>
    <property type="match status" value="1"/>
</dbReference>
<gene>
    <name evidence="4" type="primary">ftsZ</name>
    <name evidence="9" type="ORF">COV41_01455</name>
</gene>
<dbReference type="GO" id="GO:0005737">
    <property type="term" value="C:cytoplasm"/>
    <property type="evidence" value="ECO:0007669"/>
    <property type="project" value="UniProtKB-SubCell"/>
</dbReference>
<comment type="caution">
    <text evidence="9">The sequence shown here is derived from an EMBL/GenBank/DDBJ whole genome shotgun (WGS) entry which is preliminary data.</text>
</comment>
<keyword evidence="3 4" id="KW-0342">GTP-binding</keyword>
<dbReference type="InterPro" id="IPR017975">
    <property type="entry name" value="Tubulin_CS"/>
</dbReference>
<evidence type="ECO:0000256" key="6">
    <source>
        <dbReference type="SAM" id="MobiDB-lite"/>
    </source>
</evidence>
<feature type="binding site" evidence="4">
    <location>
        <position position="199"/>
    </location>
    <ligand>
        <name>GTP</name>
        <dbReference type="ChEBI" id="CHEBI:37565"/>
    </ligand>
</feature>
<dbReference type="InterPro" id="IPR024757">
    <property type="entry name" value="FtsZ_C"/>
</dbReference>